<reference evidence="1 2" key="1">
    <citation type="submission" date="2018-11" db="EMBL/GenBank/DDBJ databases">
        <authorList>
            <person name="Li F."/>
        </authorList>
    </citation>
    <scope>NUCLEOTIDE SEQUENCE [LARGE SCALE GENOMIC DNA]</scope>
    <source>
        <strain evidence="1 2">YS17T</strain>
    </source>
</reference>
<evidence type="ECO:0008006" key="3">
    <source>
        <dbReference type="Google" id="ProtNLM"/>
    </source>
</evidence>
<dbReference type="OrthoDB" id="9796019at2"/>
<dbReference type="EMBL" id="RQJX01000015">
    <property type="protein sequence ID" value="RQN02967.1"/>
    <property type="molecule type" value="Genomic_DNA"/>
</dbReference>
<proteinExistence type="predicted"/>
<keyword evidence="2" id="KW-1185">Reference proteome</keyword>
<sequence length="229" mass="24986">MEEVIAAADVPRAAAYRLWTSRERFTSDVLEQLALGQTLPSTLRPDEIDIVVDEVAASTSPQDDARTVLCSLTALAIEREFDLLTDSDAWRAFLALEAAVASLPDPGRRTTLVRRFIEAEAANAARIAEIYRAVGAALELRPNSEQALLDAAHAARILTRGLIGEAIREGVSPAERAALRRRLSTSTSAIFGQTFQPDGDGTAPVDWQQSVLAVFRRSRSTERDLRNTT</sequence>
<evidence type="ECO:0000313" key="2">
    <source>
        <dbReference type="Proteomes" id="UP000275225"/>
    </source>
</evidence>
<dbReference type="AlphaFoldDB" id="A0A3N6Z7P0"/>
<name>A0A3N6Z7P0_9ACTN</name>
<gene>
    <name evidence="1" type="ORF">EHW97_11060</name>
</gene>
<accession>A0A3N6Z7P0</accession>
<protein>
    <recommendedName>
        <fullName evidence="3">TetR family transcriptional regulator</fullName>
    </recommendedName>
</protein>
<dbReference type="RefSeq" id="WP_124237230.1">
    <property type="nucleotide sequence ID" value="NZ_JBHUFI010000013.1"/>
</dbReference>
<dbReference type="Proteomes" id="UP000275225">
    <property type="component" value="Unassembled WGS sequence"/>
</dbReference>
<organism evidence="1 2">
    <name type="scientific">Aeromicrobium camelliae</name>
    <dbReference type="NCBI Taxonomy" id="1538144"/>
    <lineage>
        <taxon>Bacteria</taxon>
        <taxon>Bacillati</taxon>
        <taxon>Actinomycetota</taxon>
        <taxon>Actinomycetes</taxon>
        <taxon>Propionibacteriales</taxon>
        <taxon>Nocardioidaceae</taxon>
        <taxon>Aeromicrobium</taxon>
    </lineage>
</organism>
<comment type="caution">
    <text evidence="1">The sequence shown here is derived from an EMBL/GenBank/DDBJ whole genome shotgun (WGS) entry which is preliminary data.</text>
</comment>
<evidence type="ECO:0000313" key="1">
    <source>
        <dbReference type="EMBL" id="RQN02967.1"/>
    </source>
</evidence>